<evidence type="ECO:0000256" key="1">
    <source>
        <dbReference type="SAM" id="Coils"/>
    </source>
</evidence>
<comment type="caution">
    <text evidence="2">The sequence shown here is derived from an EMBL/GenBank/DDBJ whole genome shotgun (WGS) entry which is preliminary data.</text>
</comment>
<keyword evidence="1" id="KW-0175">Coiled coil</keyword>
<sequence length="218" mass="24254">MNVLSILKSVRTAAQFEETIPKIDADLRQAEANLTALKGQREGVIFDGGEAALSKLLAEIKDAEMRVETLHIALDGARRRAAEAEANEKNSKLEARHREAQRLPAEERRLLKQWHTAAYKLADLTDQVAAVQKTIAAENSFMASEGRRDLELPTAAAEVSAKRRAMWERHYAGNRHRPVNPPQPIGLNVAHETRITGYYPRPLNDDGVLPAQPLTLLD</sequence>
<name>A0A2W2ARZ9_9HYPH</name>
<evidence type="ECO:0000313" key="2">
    <source>
        <dbReference type="EMBL" id="PZF76412.1"/>
    </source>
</evidence>
<evidence type="ECO:0000313" key="3">
    <source>
        <dbReference type="Proteomes" id="UP000248795"/>
    </source>
</evidence>
<feature type="coiled-coil region" evidence="1">
    <location>
        <begin position="13"/>
        <end position="103"/>
    </location>
</feature>
<dbReference type="Proteomes" id="UP000248795">
    <property type="component" value="Unassembled WGS sequence"/>
</dbReference>
<proteinExistence type="predicted"/>
<protein>
    <submittedName>
        <fullName evidence="2">Uncharacterized protein</fullName>
    </submittedName>
</protein>
<reference evidence="3" key="1">
    <citation type="submission" date="2018-06" db="EMBL/GenBank/DDBJ databases">
        <title>Aestuariibacter litoralis strain KCTC 52945T.</title>
        <authorList>
            <person name="Li X."/>
            <person name="Salam N."/>
            <person name="Li J.-L."/>
            <person name="Chen Y.-M."/>
            <person name="Yang Z.-W."/>
            <person name="Zhang L.-Y."/>
            <person name="Han M.-X."/>
            <person name="Xiao M."/>
            <person name="Li W.-J."/>
        </authorList>
    </citation>
    <scope>NUCLEOTIDE SEQUENCE [LARGE SCALE GENOMIC DNA]</scope>
    <source>
        <strain evidence="3">KCTC 52945</strain>
    </source>
</reference>
<keyword evidence="3" id="KW-1185">Reference proteome</keyword>
<dbReference type="AlphaFoldDB" id="A0A2W2ARZ9"/>
<accession>A0A2W2ARZ9</accession>
<dbReference type="RefSeq" id="WP_111199248.1">
    <property type="nucleotide sequence ID" value="NZ_QKVK01000006.1"/>
</dbReference>
<gene>
    <name evidence="2" type="ORF">DK847_14655</name>
</gene>
<organism evidence="2 3">
    <name type="scientific">Aestuariivirga litoralis</name>
    <dbReference type="NCBI Taxonomy" id="2650924"/>
    <lineage>
        <taxon>Bacteria</taxon>
        <taxon>Pseudomonadati</taxon>
        <taxon>Pseudomonadota</taxon>
        <taxon>Alphaproteobacteria</taxon>
        <taxon>Hyphomicrobiales</taxon>
        <taxon>Aestuariivirgaceae</taxon>
        <taxon>Aestuariivirga</taxon>
    </lineage>
</organism>
<dbReference type="EMBL" id="QKVK01000006">
    <property type="protein sequence ID" value="PZF76412.1"/>
    <property type="molecule type" value="Genomic_DNA"/>
</dbReference>